<dbReference type="EC" id="2.1.1.354" evidence="2"/>
<dbReference type="GO" id="GO:0032259">
    <property type="term" value="P:methylation"/>
    <property type="evidence" value="ECO:0007669"/>
    <property type="project" value="UniProtKB-KW"/>
</dbReference>
<comment type="caution">
    <text evidence="14">The sequence shown here is derived from an EMBL/GenBank/DDBJ whole genome shotgun (WGS) entry which is preliminary data.</text>
</comment>
<dbReference type="GO" id="GO:0140999">
    <property type="term" value="F:histone H3K4 trimethyltransferase activity"/>
    <property type="evidence" value="ECO:0007669"/>
    <property type="project" value="UniProtKB-EC"/>
</dbReference>
<evidence type="ECO:0000256" key="11">
    <source>
        <dbReference type="SAM" id="MobiDB-lite"/>
    </source>
</evidence>
<protein>
    <recommendedName>
        <fullName evidence="2">[histone H3]-lysine(4) N-trimethyltransferase</fullName>
        <ecNumber evidence="2">2.1.1.354</ecNumber>
    </recommendedName>
</protein>
<comment type="catalytic activity">
    <reaction evidence="10">
        <text>N(6),N(6)-dimethyl-L-lysyl(4)-[histone H3] + S-adenosyl-L-methionine = N(6),N(6),N(6)-trimethyl-L-lysyl(4)-[histone H3] + S-adenosyl-L-homocysteine + H(+)</text>
        <dbReference type="Rhea" id="RHEA:60272"/>
        <dbReference type="Rhea" id="RHEA-COMP:15537"/>
        <dbReference type="Rhea" id="RHEA-COMP:15540"/>
        <dbReference type="ChEBI" id="CHEBI:15378"/>
        <dbReference type="ChEBI" id="CHEBI:57856"/>
        <dbReference type="ChEBI" id="CHEBI:59789"/>
        <dbReference type="ChEBI" id="CHEBI:61961"/>
        <dbReference type="ChEBI" id="CHEBI:61976"/>
    </reaction>
</comment>
<feature type="region of interest" description="Disordered" evidence="11">
    <location>
        <begin position="90"/>
        <end position="114"/>
    </location>
</feature>
<evidence type="ECO:0000256" key="10">
    <source>
        <dbReference type="ARBA" id="ARBA00049129"/>
    </source>
</evidence>
<gene>
    <name evidence="14" type="ORF">ACHAW5_007847</name>
</gene>
<dbReference type="InterPro" id="IPR001214">
    <property type="entry name" value="SET_dom"/>
</dbReference>
<keyword evidence="5" id="KW-0949">S-adenosyl-L-methionine</keyword>
<keyword evidence="15" id="KW-1185">Reference proteome</keyword>
<evidence type="ECO:0000256" key="6">
    <source>
        <dbReference type="ARBA" id="ARBA00022853"/>
    </source>
</evidence>
<evidence type="ECO:0000256" key="3">
    <source>
        <dbReference type="ARBA" id="ARBA00022603"/>
    </source>
</evidence>
<dbReference type="Proteomes" id="UP001530315">
    <property type="component" value="Unassembled WGS sequence"/>
</dbReference>
<keyword evidence="4" id="KW-0808">Transferase</keyword>
<dbReference type="SMART" id="SM00317">
    <property type="entry name" value="SET"/>
    <property type="match status" value="1"/>
</dbReference>
<evidence type="ECO:0000256" key="4">
    <source>
        <dbReference type="ARBA" id="ARBA00022679"/>
    </source>
</evidence>
<dbReference type="Pfam" id="PF00856">
    <property type="entry name" value="SET"/>
    <property type="match status" value="1"/>
</dbReference>
<evidence type="ECO:0000256" key="7">
    <source>
        <dbReference type="ARBA" id="ARBA00023242"/>
    </source>
</evidence>
<sequence length="1051" mass="117338">MNPERKSILRQVEQSTRTAGESRQRFITKDTTSDTPTTTCHQPNNADQKENSLKTSYSNDSGKGASITHGRELHLPGENISRIMATNRPVADATPTTGNSLHSTRGGVKKRIDPRESGYDAQLTSVVEVHDPPVAREMRVKDEKLVLELDSSKSNVEYRSGPAMMQDSGHKSKIKFAPHDDTSWLKQKPDAMKKQEDTGSHAKRQDSSPELAVSGALPKKTKTKDFSPFRVKVGCVVALRFRKLADGGNEVLSVVKDGDSFRVTKPRPKNAALLKKSDVSGKSKRRLDDEYHAEAAPQYIPNQGEEPSASGDAKSSGAENRVDTKRISKPYEVWSPAIPGMDDGLSLLGSWIRCIFPKSFITKWQNENMNGTNGSAGRAVEGNVISILENDSCEQNGVKVCILVDRKEMKCLPYLQVFSNDANDASPSSSEQKRRILEAKIRGEDKVVVQVALASIFDQRNGSKLESGVVSQWAVRKRVFAKPAGKKLTKKVRRQSKLRAQCLFVGDGNDTRYQQEQNWRWIASRTTCPQNSHDMNHSDLGTVRDSMSQLVGEVVKIEVSPPSEGPTTLAKVTIKRLWTPEQIQGGRMAHHGPLELFDSSPENGNELYFQVPIEDLIVIGKRLFRLTDAWNESNIHIGCGFTITHSYQACDNIFMPLCGVGIPKESMSTCHHCHLNGFLFSSGGGESRRDLCCMDMSDSSVCYSVARKTMIEPTTQKTQSSIGQAFSGLLTSLQSSSCIDFTLPNDIGKLYLRPSFLPLTGHTSSKSYIKETKKEENRKSVKNIGKSKKRVLSDPRTKSEKKLKASFDCDFPDERRQTDLDPLCVRAVPFDRLNKSCWGSSKVKFTSSICEPFFREKGRPRAIKIGNNEEKSTLSGRAARANSRRMFKSLSALGHASKNVDRLAGRDREQQLRFDKSKIHGWGVYAEELINMGDMIIEYRGEIIGNAVADKREKEYERAKMDDYMFRIDSLTVCDATISGNVARYINASCSPNCFTQIITAGENKRIVIYAKRDIHRGEELCYDYKFSYEHDQSKRIPCLCCSPACRGFMN</sequence>
<feature type="region of interest" description="Disordered" evidence="11">
    <location>
        <begin position="158"/>
        <end position="219"/>
    </location>
</feature>
<feature type="region of interest" description="Disordered" evidence="11">
    <location>
        <begin position="1"/>
        <end position="73"/>
    </location>
</feature>
<evidence type="ECO:0000256" key="2">
    <source>
        <dbReference type="ARBA" id="ARBA00012182"/>
    </source>
</evidence>
<evidence type="ECO:0000259" key="13">
    <source>
        <dbReference type="PROSITE" id="PS50868"/>
    </source>
</evidence>
<dbReference type="InterPro" id="IPR044570">
    <property type="entry name" value="Set1-like"/>
</dbReference>
<accession>A0ABD3Q833</accession>
<evidence type="ECO:0000313" key="15">
    <source>
        <dbReference type="Proteomes" id="UP001530315"/>
    </source>
</evidence>
<keyword evidence="7" id="KW-0539">Nucleus</keyword>
<dbReference type="EMBL" id="JALLAZ020000400">
    <property type="protein sequence ID" value="KAL3796064.1"/>
    <property type="molecule type" value="Genomic_DNA"/>
</dbReference>
<feature type="compositionally biased region" description="Basic and acidic residues" evidence="11">
    <location>
        <begin position="177"/>
        <end position="207"/>
    </location>
</feature>
<name>A0ABD3Q833_9STRA</name>
<dbReference type="GO" id="GO:0005634">
    <property type="term" value="C:nucleus"/>
    <property type="evidence" value="ECO:0007669"/>
    <property type="project" value="UniProtKB-SubCell"/>
</dbReference>
<evidence type="ECO:0000259" key="12">
    <source>
        <dbReference type="PROSITE" id="PS50280"/>
    </source>
</evidence>
<evidence type="ECO:0000313" key="14">
    <source>
        <dbReference type="EMBL" id="KAL3796064.1"/>
    </source>
</evidence>
<evidence type="ECO:0000256" key="9">
    <source>
        <dbReference type="ARBA" id="ARBA00047583"/>
    </source>
</evidence>
<dbReference type="SUPFAM" id="SSF82199">
    <property type="entry name" value="SET domain"/>
    <property type="match status" value="1"/>
</dbReference>
<evidence type="ECO:0000256" key="5">
    <source>
        <dbReference type="ARBA" id="ARBA00022691"/>
    </source>
</evidence>
<comment type="catalytic activity">
    <reaction evidence="8">
        <text>L-lysyl(4)-[histone H3] + 3 S-adenosyl-L-methionine = N(6),N(6),N(6)-trimethyl-L-lysyl(4)-[histone H3] + 3 S-adenosyl-L-homocysteine + 3 H(+)</text>
        <dbReference type="Rhea" id="RHEA:60260"/>
        <dbReference type="Rhea" id="RHEA-COMP:15537"/>
        <dbReference type="Rhea" id="RHEA-COMP:15547"/>
        <dbReference type="ChEBI" id="CHEBI:15378"/>
        <dbReference type="ChEBI" id="CHEBI:29969"/>
        <dbReference type="ChEBI" id="CHEBI:57856"/>
        <dbReference type="ChEBI" id="CHEBI:59789"/>
        <dbReference type="ChEBI" id="CHEBI:61961"/>
        <dbReference type="EC" id="2.1.1.354"/>
    </reaction>
</comment>
<feature type="compositionally biased region" description="Basic and acidic residues" evidence="11">
    <location>
        <begin position="768"/>
        <end position="779"/>
    </location>
</feature>
<reference evidence="14 15" key="1">
    <citation type="submission" date="2024-10" db="EMBL/GenBank/DDBJ databases">
        <title>Updated reference genomes for cyclostephanoid diatoms.</title>
        <authorList>
            <person name="Roberts W.R."/>
            <person name="Alverson A.J."/>
        </authorList>
    </citation>
    <scope>NUCLEOTIDE SEQUENCE [LARGE SCALE GENOMIC DNA]</scope>
    <source>
        <strain evidence="14 15">AJA276-08</strain>
    </source>
</reference>
<comment type="subcellular location">
    <subcellularLocation>
        <location evidence="1">Nucleus</location>
    </subcellularLocation>
</comment>
<organism evidence="14 15">
    <name type="scientific">Stephanodiscus triporus</name>
    <dbReference type="NCBI Taxonomy" id="2934178"/>
    <lineage>
        <taxon>Eukaryota</taxon>
        <taxon>Sar</taxon>
        <taxon>Stramenopiles</taxon>
        <taxon>Ochrophyta</taxon>
        <taxon>Bacillariophyta</taxon>
        <taxon>Coscinodiscophyceae</taxon>
        <taxon>Thalassiosirophycidae</taxon>
        <taxon>Stephanodiscales</taxon>
        <taxon>Stephanodiscaceae</taxon>
        <taxon>Stephanodiscus</taxon>
    </lineage>
</organism>
<feature type="domain" description="SET" evidence="12">
    <location>
        <begin position="910"/>
        <end position="1026"/>
    </location>
</feature>
<dbReference type="PANTHER" id="PTHR45814">
    <property type="entry name" value="HISTONE-LYSINE N-METHYLTRANSFERASE SETD1"/>
    <property type="match status" value="1"/>
</dbReference>
<comment type="catalytic activity">
    <reaction evidence="9">
        <text>N(6)-methyl-L-lysyl(4)-[histone H3] + S-adenosyl-L-methionine = N(6),N(6)-dimethyl-L-lysyl(4)-[histone H3] + S-adenosyl-L-homocysteine + H(+)</text>
        <dbReference type="Rhea" id="RHEA:60268"/>
        <dbReference type="Rhea" id="RHEA-COMP:15540"/>
        <dbReference type="Rhea" id="RHEA-COMP:15543"/>
        <dbReference type="ChEBI" id="CHEBI:15378"/>
        <dbReference type="ChEBI" id="CHEBI:57856"/>
        <dbReference type="ChEBI" id="CHEBI:59789"/>
        <dbReference type="ChEBI" id="CHEBI:61929"/>
        <dbReference type="ChEBI" id="CHEBI:61976"/>
    </reaction>
</comment>
<feature type="domain" description="Post-SET" evidence="13">
    <location>
        <begin position="1035"/>
        <end position="1051"/>
    </location>
</feature>
<feature type="compositionally biased region" description="Basic and acidic residues" evidence="11">
    <location>
        <begin position="275"/>
        <end position="293"/>
    </location>
</feature>
<dbReference type="InterPro" id="IPR046341">
    <property type="entry name" value="SET_dom_sf"/>
</dbReference>
<feature type="compositionally biased region" description="Basic and acidic residues" evidence="11">
    <location>
        <begin position="20"/>
        <end position="32"/>
    </location>
</feature>
<feature type="region of interest" description="Disordered" evidence="11">
    <location>
        <begin position="768"/>
        <end position="797"/>
    </location>
</feature>
<evidence type="ECO:0000256" key="8">
    <source>
        <dbReference type="ARBA" id="ARBA00047571"/>
    </source>
</evidence>
<dbReference type="PANTHER" id="PTHR45814:SF2">
    <property type="entry name" value="HISTONE-LYSINE N-METHYLTRANSFERASE SETD1"/>
    <property type="match status" value="1"/>
</dbReference>
<proteinExistence type="predicted"/>
<feature type="region of interest" description="Disordered" evidence="11">
    <location>
        <begin position="261"/>
        <end position="322"/>
    </location>
</feature>
<evidence type="ECO:0000256" key="1">
    <source>
        <dbReference type="ARBA" id="ARBA00004123"/>
    </source>
</evidence>
<dbReference type="CDD" id="cd10518">
    <property type="entry name" value="SET_SETD1-like"/>
    <property type="match status" value="1"/>
</dbReference>
<keyword evidence="3" id="KW-0489">Methyltransferase</keyword>
<dbReference type="Gene3D" id="2.170.270.10">
    <property type="entry name" value="SET domain"/>
    <property type="match status" value="1"/>
</dbReference>
<dbReference type="InterPro" id="IPR003616">
    <property type="entry name" value="Post-SET_dom"/>
</dbReference>
<feature type="compositionally biased region" description="Polar residues" evidence="11">
    <location>
        <begin position="94"/>
        <end position="103"/>
    </location>
</feature>
<keyword evidence="6" id="KW-0156">Chromatin regulator</keyword>
<dbReference type="AlphaFoldDB" id="A0ABD3Q833"/>
<dbReference type="PROSITE" id="PS50868">
    <property type="entry name" value="POST_SET"/>
    <property type="match status" value="1"/>
</dbReference>
<dbReference type="PROSITE" id="PS50280">
    <property type="entry name" value="SET"/>
    <property type="match status" value="1"/>
</dbReference>